<evidence type="ECO:0000313" key="4">
    <source>
        <dbReference type="Proteomes" id="UP001530400"/>
    </source>
</evidence>
<name>A0ABD3NTE0_9STRA</name>
<feature type="compositionally biased region" description="Basic and acidic residues" evidence="1">
    <location>
        <begin position="54"/>
        <end position="72"/>
    </location>
</feature>
<dbReference type="AlphaFoldDB" id="A0ABD3NTE0"/>
<reference evidence="3 4" key="1">
    <citation type="submission" date="2024-10" db="EMBL/GenBank/DDBJ databases">
        <title>Updated reference genomes for cyclostephanoid diatoms.</title>
        <authorList>
            <person name="Roberts W.R."/>
            <person name="Alverson A.J."/>
        </authorList>
    </citation>
    <scope>NUCLEOTIDE SEQUENCE [LARGE SCALE GENOMIC DNA]</scope>
    <source>
        <strain evidence="3 4">AJA010-31</strain>
    </source>
</reference>
<feature type="compositionally biased region" description="Low complexity" evidence="1">
    <location>
        <begin position="87"/>
        <end position="99"/>
    </location>
</feature>
<comment type="caution">
    <text evidence="3">The sequence shown here is derived from an EMBL/GenBank/DDBJ whole genome shotgun (WGS) entry which is preliminary data.</text>
</comment>
<feature type="compositionally biased region" description="Basic residues" evidence="1">
    <location>
        <begin position="43"/>
        <end position="53"/>
    </location>
</feature>
<keyword evidence="2" id="KW-0812">Transmembrane</keyword>
<feature type="compositionally biased region" description="Basic residues" evidence="1">
    <location>
        <begin position="100"/>
        <end position="117"/>
    </location>
</feature>
<gene>
    <name evidence="3" type="ORF">ACHAWO_010729</name>
</gene>
<keyword evidence="4" id="KW-1185">Reference proteome</keyword>
<keyword evidence="2" id="KW-1133">Transmembrane helix</keyword>
<dbReference type="EMBL" id="JALLPJ020000974">
    <property type="protein sequence ID" value="KAL3778698.1"/>
    <property type="molecule type" value="Genomic_DNA"/>
</dbReference>
<feature type="region of interest" description="Disordered" evidence="1">
    <location>
        <begin position="31"/>
        <end position="124"/>
    </location>
</feature>
<feature type="transmembrane region" description="Helical" evidence="2">
    <location>
        <begin position="314"/>
        <end position="338"/>
    </location>
</feature>
<evidence type="ECO:0000256" key="2">
    <source>
        <dbReference type="SAM" id="Phobius"/>
    </source>
</evidence>
<proteinExistence type="predicted"/>
<keyword evidence="2" id="KW-0472">Membrane</keyword>
<evidence type="ECO:0000256" key="1">
    <source>
        <dbReference type="SAM" id="MobiDB-lite"/>
    </source>
</evidence>
<dbReference type="Proteomes" id="UP001530400">
    <property type="component" value="Unassembled WGS sequence"/>
</dbReference>
<sequence length="367" mass="42487">MMQEINDAFQKVERILTANREAKVGQFECTDDESDYEEMTGAQKRKYKQKQQKQQRDKEREFKRKAQEEFAKFTRAQKNAARGNYQSTTTYSSNESKSNNSRKKVTKSAKKKGRKGANRNDAQCQHFVNENKQAESKTSSFDHFSPEKRCEMKFNSTDLPKMPIFNAIQAQAFIVVEISTAMENPCKHIDLPNEGHIFVTSLHLASYLGEYKAVEIIIRNLEEDWEQAVISTTRPGRDDCVALATEARDFCNSRFEESKANLVTPKNRKERIVLERRVEEYAERLAAAEKFVARLSGMKQLVHEKKMEEKKEHIASELAFAIQFWLAAIIVVVAVLWYHNESPFHLLFNSIRPTIRTSIIQTDPLLF</sequence>
<organism evidence="3 4">
    <name type="scientific">Cyclotella atomus</name>
    <dbReference type="NCBI Taxonomy" id="382360"/>
    <lineage>
        <taxon>Eukaryota</taxon>
        <taxon>Sar</taxon>
        <taxon>Stramenopiles</taxon>
        <taxon>Ochrophyta</taxon>
        <taxon>Bacillariophyta</taxon>
        <taxon>Coscinodiscophyceae</taxon>
        <taxon>Thalassiosirophycidae</taxon>
        <taxon>Stephanodiscales</taxon>
        <taxon>Stephanodiscaceae</taxon>
        <taxon>Cyclotella</taxon>
    </lineage>
</organism>
<accession>A0ABD3NTE0</accession>
<evidence type="ECO:0000313" key="3">
    <source>
        <dbReference type="EMBL" id="KAL3778698.1"/>
    </source>
</evidence>
<protein>
    <submittedName>
        <fullName evidence="3">Uncharacterized protein</fullName>
    </submittedName>
</protein>